<dbReference type="AlphaFoldDB" id="A0A1R4FNT7"/>
<dbReference type="EMBL" id="FUIE01000034">
    <property type="protein sequence ID" value="SJM57598.1"/>
    <property type="molecule type" value="Genomic_DNA"/>
</dbReference>
<proteinExistence type="predicted"/>
<organism evidence="2 3">
    <name type="scientific">Brevundimonas diminuta 3F5N</name>
    <dbReference type="NCBI Taxonomy" id="1255603"/>
    <lineage>
        <taxon>Bacteria</taxon>
        <taxon>Pseudomonadati</taxon>
        <taxon>Pseudomonadota</taxon>
        <taxon>Alphaproteobacteria</taxon>
        <taxon>Caulobacterales</taxon>
        <taxon>Caulobacteraceae</taxon>
        <taxon>Brevundimonas</taxon>
    </lineage>
</organism>
<feature type="chain" id="PRO_5012819928" evidence="1">
    <location>
        <begin position="25"/>
        <end position="195"/>
    </location>
</feature>
<gene>
    <name evidence="2" type="ORF">FM111_05975</name>
</gene>
<feature type="signal peptide" evidence="1">
    <location>
        <begin position="1"/>
        <end position="24"/>
    </location>
</feature>
<dbReference type="RefSeq" id="WP_087139984.1">
    <property type="nucleotide sequence ID" value="NZ_FUIE01000034.1"/>
</dbReference>
<accession>A0A1R4FNT7</accession>
<dbReference type="Proteomes" id="UP000195766">
    <property type="component" value="Unassembled WGS sequence"/>
</dbReference>
<dbReference type="PROSITE" id="PS51257">
    <property type="entry name" value="PROKAR_LIPOPROTEIN"/>
    <property type="match status" value="1"/>
</dbReference>
<sequence length="195" mass="19809">MPAPRWLLILATLTMLTACDSSPAAPDAAPEATPAAVTTESFIAAAARIDANALPALADAVDADPAGVANQLQSGLGGRRALQAYAAAMLESGQADRLGRQWAALTADPTALSTAEQRDGGVWHPRAEDAGFFTGGIAAALSQNPKALPDFAQGAGVVPPAPGQDVSEWLSARIDALPRPARAAFDQALHAGAVR</sequence>
<reference evidence="2 3" key="1">
    <citation type="submission" date="2017-02" db="EMBL/GenBank/DDBJ databases">
        <authorList>
            <person name="Peterson S.W."/>
        </authorList>
    </citation>
    <scope>NUCLEOTIDE SEQUENCE [LARGE SCALE GENOMIC DNA]</scope>
    <source>
        <strain evidence="2 3">3F5N</strain>
    </source>
</reference>
<evidence type="ECO:0000256" key="1">
    <source>
        <dbReference type="SAM" id="SignalP"/>
    </source>
</evidence>
<protein>
    <submittedName>
        <fullName evidence="2">Uncharacterized protein</fullName>
    </submittedName>
</protein>
<keyword evidence="1" id="KW-0732">Signal</keyword>
<evidence type="ECO:0000313" key="2">
    <source>
        <dbReference type="EMBL" id="SJM57598.1"/>
    </source>
</evidence>
<dbReference type="OrthoDB" id="8447367at2"/>
<name>A0A1R4FNT7_BREDI</name>
<evidence type="ECO:0000313" key="3">
    <source>
        <dbReference type="Proteomes" id="UP000195766"/>
    </source>
</evidence>